<reference evidence="1" key="1">
    <citation type="submission" date="2022-08" db="EMBL/GenBank/DDBJ databases">
        <title>Genome Sequence of Lecanicillium fungicola.</title>
        <authorList>
            <person name="Buettner E."/>
        </authorList>
    </citation>
    <scope>NUCLEOTIDE SEQUENCE</scope>
    <source>
        <strain evidence="1">Babe33</strain>
    </source>
</reference>
<accession>A0ACC1MTJ1</accession>
<dbReference type="EMBL" id="JANJQO010001714">
    <property type="protein sequence ID" value="KAJ2969581.1"/>
    <property type="molecule type" value="Genomic_DNA"/>
</dbReference>
<evidence type="ECO:0000313" key="1">
    <source>
        <dbReference type="EMBL" id="KAJ2969581.1"/>
    </source>
</evidence>
<evidence type="ECO:0000313" key="2">
    <source>
        <dbReference type="Proteomes" id="UP001143910"/>
    </source>
</evidence>
<dbReference type="Proteomes" id="UP001143910">
    <property type="component" value="Unassembled WGS sequence"/>
</dbReference>
<comment type="caution">
    <text evidence="1">The sequence shown here is derived from an EMBL/GenBank/DDBJ whole genome shotgun (WGS) entry which is preliminary data.</text>
</comment>
<protein>
    <submittedName>
        <fullName evidence="1">Uncharacterized protein</fullName>
    </submittedName>
</protein>
<organism evidence="1 2">
    <name type="scientific">Zarea fungicola</name>
    <dbReference type="NCBI Taxonomy" id="93591"/>
    <lineage>
        <taxon>Eukaryota</taxon>
        <taxon>Fungi</taxon>
        <taxon>Dikarya</taxon>
        <taxon>Ascomycota</taxon>
        <taxon>Pezizomycotina</taxon>
        <taxon>Sordariomycetes</taxon>
        <taxon>Hypocreomycetidae</taxon>
        <taxon>Hypocreales</taxon>
        <taxon>Cordycipitaceae</taxon>
        <taxon>Zarea</taxon>
    </lineage>
</organism>
<keyword evidence="2" id="KW-1185">Reference proteome</keyword>
<proteinExistence type="predicted"/>
<gene>
    <name evidence="1" type="ORF">NQ176_g8593</name>
</gene>
<name>A0ACC1MTJ1_9HYPO</name>
<sequence length="188" mass="18798">MPPSVVSRIKSKLTLLRRSSTSAASANSSPCLVADDEIDGVSAGSSGSKKRNLLRRSVSYTLQPRPKSYMENGSSKAAETMGPASSSTTALVGSDPMKLSQPESGIPGGPVSAEAGAEASEITGTTGTTGVTLTTRGPVGESTWETTAGLPSKITVGGDEAASGWAASTEGSAEKANAQAAPGLAWVP</sequence>